<dbReference type="InterPro" id="IPR003594">
    <property type="entry name" value="HATPase_dom"/>
</dbReference>
<dbReference type="InterPro" id="IPR001241">
    <property type="entry name" value="Topo_IIA"/>
</dbReference>
<dbReference type="InterPro" id="IPR013760">
    <property type="entry name" value="Topo_IIA-like_dom_sf"/>
</dbReference>
<name>A0A024GEA2_9STRA</name>
<evidence type="ECO:0000256" key="13">
    <source>
        <dbReference type="RuleBase" id="RU362094"/>
    </source>
</evidence>
<dbReference type="Gene3D" id="3.30.230.10">
    <property type="match status" value="1"/>
</dbReference>
<dbReference type="EC" id="5.6.2.2" evidence="13"/>
<sequence>MEKVTENVWIVNENAIENKVEMTLDSIEYVPALYKIFDEIVVNALDNKKRDRTMQKLDVVIDTTIANEPCIMVHNDGRGIPVQIHPTEGIYVPELVFGNLLTGSNFDDGSTRFTGGRHGYGAKLTNIFSKTFVVETGDTITGMKYRQVWRNNMRERERPEIEPLPAGDKDYTRISFSPDLNLFQLESLSTDTLRLLEKRVYDVAGCVDDVTVSLNGSIIPISGFESYIQAFKGDQKLSSAKTDFSCVISRINRFWHIGVLPSEVGFTQVSFVNGISTLRGGTHVLHVAEQITKRVADHIAKKYSELNATPAQVKPYLALYINCMIENPTFDSQMKECLTSRPASFGTLCNLPDRFLKAVIRDTGIVEQTVQGIRSKQRSALMKKVSTARSKSILNVSKLEDANLAGGSQSHECSLILTEGDSAKALAVAGLAVVGRDRFGVFPLRGKLLNVRDATINQLSKNSEFMNLCTILGLQMGESYATIEKRQQLRYGHVIVMTDQDHDGSHIKGLLFNIFHTFWPNLLRSKEFIQVFVTPIIKAIPKRDSQVKSPLSFYSSPDYLEWRKNLAADERKNYYIKYYKGLGTSTSAEAREYFSNLKKHLIQMKWEGEEDGQLLEMVFSKARAHDRKNWLLQNYDVNSFLCKKQGVFSYSDFVNQELIQFSRADNTRSIPSAIDGLKTSQRKVLFACLKKKLSQEMKVAQLAGYCSEHTAYHHGEASLHSTIVNMAQDYVGSNNINMLYPSGQFGTRLQGGKDAASPRYIFTKLSKYTRLIYPEEDDALLRYNDDDGISVEPQYYVPIIPMLLINGCEGIGTGWSTYIPNHNPIEVIDRVLCRIDSLNSQHHLDQSPPSESLLPWFRGFRGTIHAAGLQSYTTQGTIRHLNATTLEIAELPIGKWTDDYKKTLWDLLQKKLIRSFTEHHSEEHVCFRIQLSRADSTFFRDMTPVELIQFFKLESKLNTNNMHAFDTNSTLQRFSGSDDIIKMFFPVRLDLYKRRKEYLVKKHECDVLELQNRIRFISQVSTGDLQSILTRKMTKRQVACLLDSQGYTPEQQFRYGNMSANGNSSEGFDYLLNMSMWSFTLDKANKLEEEHKKRLTELHTLQETTPEEMWRRELLTLREKLVEDGGHQPVSEFTK</sequence>
<dbReference type="SUPFAM" id="SSF56719">
    <property type="entry name" value="Type II DNA topoisomerase"/>
    <property type="match status" value="1"/>
</dbReference>
<evidence type="ECO:0000256" key="1">
    <source>
        <dbReference type="ARBA" id="ARBA00000185"/>
    </source>
</evidence>
<dbReference type="InterPro" id="IPR034157">
    <property type="entry name" value="TOPRIM_TopoII"/>
</dbReference>
<evidence type="ECO:0000256" key="4">
    <source>
        <dbReference type="ARBA" id="ARBA00011080"/>
    </source>
</evidence>
<dbReference type="SUPFAM" id="SSF55874">
    <property type="entry name" value="ATPase domain of HSP90 chaperone/DNA topoisomerase II/histidine kinase"/>
    <property type="match status" value="1"/>
</dbReference>
<dbReference type="FunFam" id="3.40.50.670:FF:000001">
    <property type="entry name" value="DNA topoisomerase 2"/>
    <property type="match status" value="2"/>
</dbReference>
<protein>
    <recommendedName>
        <fullName evidence="13">DNA topoisomerase 2</fullName>
        <ecNumber evidence="13">5.6.2.2</ecNumber>
    </recommendedName>
</protein>
<feature type="active site" description="O-(5'-phospho-DNA)-tyrosine intermediate" evidence="12">
    <location>
        <position position="760"/>
    </location>
</feature>
<dbReference type="InterPro" id="IPR014721">
    <property type="entry name" value="Ribsml_uS5_D2-typ_fold_subgr"/>
</dbReference>
<keyword evidence="5" id="KW-0479">Metal-binding</keyword>
<dbReference type="PRINTS" id="PR00418">
    <property type="entry name" value="TPI2FAMILY"/>
</dbReference>
<comment type="subunit">
    <text evidence="13">Homodimer.</text>
</comment>
<dbReference type="GO" id="GO:0005524">
    <property type="term" value="F:ATP binding"/>
    <property type="evidence" value="ECO:0007669"/>
    <property type="project" value="UniProtKB-UniRule"/>
</dbReference>
<dbReference type="InterPro" id="IPR031660">
    <property type="entry name" value="TOPRIM_C"/>
</dbReference>
<keyword evidence="8" id="KW-0460">Magnesium</keyword>
<evidence type="ECO:0000256" key="12">
    <source>
        <dbReference type="PROSITE-ProRule" id="PRU01384"/>
    </source>
</evidence>
<evidence type="ECO:0000256" key="5">
    <source>
        <dbReference type="ARBA" id="ARBA00022723"/>
    </source>
</evidence>
<evidence type="ECO:0000259" key="15">
    <source>
        <dbReference type="PROSITE" id="PS52040"/>
    </source>
</evidence>
<dbReference type="InterPro" id="IPR002205">
    <property type="entry name" value="Topo_IIA_dom_A"/>
</dbReference>
<dbReference type="Pfam" id="PF00204">
    <property type="entry name" value="DNA_gyraseB"/>
    <property type="match status" value="1"/>
</dbReference>
<accession>A0A024GEA2</accession>
<evidence type="ECO:0000313" key="16">
    <source>
        <dbReference type="EMBL" id="CCI44999.1"/>
    </source>
</evidence>
<dbReference type="InterPro" id="IPR013757">
    <property type="entry name" value="Topo_IIA_A_a_sf"/>
</dbReference>
<feature type="domain" description="Topo IIA-type catalytic" evidence="15">
    <location>
        <begin position="670"/>
        <end position="1114"/>
    </location>
</feature>
<evidence type="ECO:0000256" key="9">
    <source>
        <dbReference type="ARBA" id="ARBA00023029"/>
    </source>
</evidence>
<reference evidence="16 17" key="1">
    <citation type="submission" date="2012-05" db="EMBL/GenBank/DDBJ databases">
        <title>Recombination and specialization in a pathogen metapopulation.</title>
        <authorList>
            <person name="Gardiner A."/>
            <person name="Kemen E."/>
            <person name="Schultz-Larsen T."/>
            <person name="MacLean D."/>
            <person name="Van Oosterhout C."/>
            <person name="Jones J.D.G."/>
        </authorList>
    </citation>
    <scope>NUCLEOTIDE SEQUENCE [LARGE SCALE GENOMIC DNA]</scope>
    <source>
        <strain evidence="16 17">Ac Nc2</strain>
    </source>
</reference>
<dbReference type="Pfam" id="PF02518">
    <property type="entry name" value="HATPase_c"/>
    <property type="match status" value="1"/>
</dbReference>
<dbReference type="GO" id="GO:0005634">
    <property type="term" value="C:nucleus"/>
    <property type="evidence" value="ECO:0007669"/>
    <property type="project" value="TreeGrafter"/>
</dbReference>
<evidence type="ECO:0000256" key="7">
    <source>
        <dbReference type="ARBA" id="ARBA00022840"/>
    </source>
</evidence>
<dbReference type="Gene3D" id="3.40.50.670">
    <property type="match status" value="1"/>
</dbReference>
<evidence type="ECO:0000259" key="14">
    <source>
        <dbReference type="PROSITE" id="PS50880"/>
    </source>
</evidence>
<dbReference type="GO" id="GO:0006265">
    <property type="term" value="P:DNA topological change"/>
    <property type="evidence" value="ECO:0007669"/>
    <property type="project" value="UniProtKB-UniRule"/>
</dbReference>
<dbReference type="Pfam" id="PF00521">
    <property type="entry name" value="DNA_topoisoIV"/>
    <property type="match status" value="1"/>
</dbReference>
<dbReference type="Proteomes" id="UP000053237">
    <property type="component" value="Unassembled WGS sequence"/>
</dbReference>
<evidence type="ECO:0000256" key="10">
    <source>
        <dbReference type="ARBA" id="ARBA00023125"/>
    </source>
</evidence>
<dbReference type="InterPro" id="IPR050634">
    <property type="entry name" value="DNA_Topoisomerase_II"/>
</dbReference>
<comment type="function">
    <text evidence="13">Control of topological states of DNA by transient breakage and subsequent rejoining of DNA strands. Topoisomerase II makes double-strand breaks.</text>
</comment>
<comment type="catalytic activity">
    <reaction evidence="1 12 13">
        <text>ATP-dependent breakage, passage and rejoining of double-stranded DNA.</text>
        <dbReference type="EC" id="5.6.2.2"/>
    </reaction>
</comment>
<dbReference type="EMBL" id="CAIX01000085">
    <property type="protein sequence ID" value="CCI44999.1"/>
    <property type="molecule type" value="Genomic_DNA"/>
</dbReference>
<dbReference type="PROSITE" id="PS52040">
    <property type="entry name" value="TOPO_IIA"/>
    <property type="match status" value="1"/>
</dbReference>
<evidence type="ECO:0000256" key="6">
    <source>
        <dbReference type="ARBA" id="ARBA00022741"/>
    </source>
</evidence>
<dbReference type="FunFam" id="3.30.230.10:FF:000113">
    <property type="entry name" value="DNA topoisomerase 2"/>
    <property type="match status" value="1"/>
</dbReference>
<comment type="cofactor">
    <cofactor evidence="2">
        <name>Ca(2+)</name>
        <dbReference type="ChEBI" id="CHEBI:29108"/>
    </cofactor>
</comment>
<evidence type="ECO:0000256" key="8">
    <source>
        <dbReference type="ARBA" id="ARBA00022842"/>
    </source>
</evidence>
<dbReference type="Gene3D" id="3.30.1360.40">
    <property type="match status" value="1"/>
</dbReference>
<dbReference type="PANTHER" id="PTHR10169">
    <property type="entry name" value="DNA TOPOISOMERASE/GYRASE"/>
    <property type="match status" value="1"/>
</dbReference>
<dbReference type="Pfam" id="PF01751">
    <property type="entry name" value="Toprim"/>
    <property type="match status" value="1"/>
</dbReference>
<comment type="cofactor">
    <cofactor evidence="3">
        <name>Mg(2+)</name>
        <dbReference type="ChEBI" id="CHEBI:18420"/>
    </cofactor>
</comment>
<dbReference type="CDD" id="cd03481">
    <property type="entry name" value="TopoIIA_Trans_ScTopoIIA"/>
    <property type="match status" value="1"/>
</dbReference>
<evidence type="ECO:0000256" key="3">
    <source>
        <dbReference type="ARBA" id="ARBA00001946"/>
    </source>
</evidence>
<dbReference type="InParanoid" id="A0A024GEA2"/>
<dbReference type="AlphaFoldDB" id="A0A024GEA2"/>
<evidence type="ECO:0000313" key="17">
    <source>
        <dbReference type="Proteomes" id="UP000053237"/>
    </source>
</evidence>
<keyword evidence="7 13" id="KW-0067">ATP-binding</keyword>
<dbReference type="OrthoDB" id="276498at2759"/>
<comment type="caution">
    <text evidence="16">The sequence shown here is derived from an EMBL/GenBank/DDBJ whole genome shotgun (WGS) entry which is preliminary data.</text>
</comment>
<dbReference type="SUPFAM" id="SSF54211">
    <property type="entry name" value="Ribosomal protein S5 domain 2-like"/>
    <property type="match status" value="1"/>
</dbReference>
<dbReference type="PROSITE" id="PS00177">
    <property type="entry name" value="TOPOISOMERASE_II"/>
    <property type="match status" value="1"/>
</dbReference>
<keyword evidence="17" id="KW-1185">Reference proteome</keyword>
<dbReference type="GO" id="GO:0003918">
    <property type="term" value="F:DNA topoisomerase type II (double strand cut, ATP-hydrolyzing) activity"/>
    <property type="evidence" value="ECO:0007669"/>
    <property type="project" value="UniProtKB-UniRule"/>
</dbReference>
<dbReference type="PROSITE" id="PS50880">
    <property type="entry name" value="TOPRIM"/>
    <property type="match status" value="1"/>
</dbReference>
<dbReference type="FunFam" id="3.90.199.10:FF:000002">
    <property type="entry name" value="DNA topoisomerase 2"/>
    <property type="match status" value="1"/>
</dbReference>
<dbReference type="Pfam" id="PF16898">
    <property type="entry name" value="TOPRIM_C"/>
    <property type="match status" value="1"/>
</dbReference>
<keyword evidence="9 12" id="KW-0799">Topoisomerase</keyword>
<dbReference type="InterPro" id="IPR013506">
    <property type="entry name" value="Topo_IIA_bsu_dom2"/>
</dbReference>
<dbReference type="GO" id="GO:0046872">
    <property type="term" value="F:metal ion binding"/>
    <property type="evidence" value="ECO:0007669"/>
    <property type="project" value="UniProtKB-KW"/>
</dbReference>
<dbReference type="SMART" id="SM00433">
    <property type="entry name" value="TOP2c"/>
    <property type="match status" value="1"/>
</dbReference>
<keyword evidence="6 13" id="KW-0547">Nucleotide-binding</keyword>
<dbReference type="STRING" id="65357.A0A024GEA2"/>
<feature type="domain" description="Toprim" evidence="14">
    <location>
        <begin position="413"/>
        <end position="530"/>
    </location>
</feature>
<dbReference type="PRINTS" id="PR01158">
    <property type="entry name" value="TOPISMRASEII"/>
</dbReference>
<proteinExistence type="inferred from homology"/>
<dbReference type="InterPro" id="IPR006171">
    <property type="entry name" value="TOPRIM_dom"/>
</dbReference>
<evidence type="ECO:0000256" key="11">
    <source>
        <dbReference type="ARBA" id="ARBA00023235"/>
    </source>
</evidence>
<dbReference type="InterPro" id="IPR013759">
    <property type="entry name" value="Topo_IIA_B_C"/>
</dbReference>
<dbReference type="SMART" id="SM00387">
    <property type="entry name" value="HATPase_c"/>
    <property type="match status" value="1"/>
</dbReference>
<dbReference type="Gene3D" id="3.90.199.10">
    <property type="entry name" value="Topoisomerase II, domain 5"/>
    <property type="match status" value="1"/>
</dbReference>
<keyword evidence="10 12" id="KW-0238">DNA-binding</keyword>
<dbReference type="GO" id="GO:0003677">
    <property type="term" value="F:DNA binding"/>
    <property type="evidence" value="ECO:0007669"/>
    <property type="project" value="UniProtKB-UniRule"/>
</dbReference>
<gene>
    <name evidence="16" type="ORF">BN9_058460</name>
</gene>
<dbReference type="GO" id="GO:0000712">
    <property type="term" value="P:resolution of meiotic recombination intermediates"/>
    <property type="evidence" value="ECO:0007669"/>
    <property type="project" value="TreeGrafter"/>
</dbReference>
<comment type="similarity">
    <text evidence="4 13">Belongs to the type II topoisomerase family.</text>
</comment>
<keyword evidence="11 12" id="KW-0413">Isomerase</keyword>
<dbReference type="Gene3D" id="3.30.565.10">
    <property type="entry name" value="Histidine kinase-like ATPase, C-terminal domain"/>
    <property type="match status" value="1"/>
</dbReference>
<dbReference type="SMART" id="SM00434">
    <property type="entry name" value="TOP4c"/>
    <property type="match status" value="1"/>
</dbReference>
<organism evidence="16 17">
    <name type="scientific">Albugo candida</name>
    <dbReference type="NCBI Taxonomy" id="65357"/>
    <lineage>
        <taxon>Eukaryota</taxon>
        <taxon>Sar</taxon>
        <taxon>Stramenopiles</taxon>
        <taxon>Oomycota</taxon>
        <taxon>Peronosporomycetes</taxon>
        <taxon>Albuginales</taxon>
        <taxon>Albuginaceae</taxon>
        <taxon>Albugo</taxon>
    </lineage>
</organism>
<dbReference type="InterPro" id="IPR013758">
    <property type="entry name" value="Topo_IIA_A/C_ab"/>
</dbReference>
<dbReference type="CDD" id="cd03365">
    <property type="entry name" value="TOPRIM_TopoIIA"/>
    <property type="match status" value="1"/>
</dbReference>
<dbReference type="InterPro" id="IPR001154">
    <property type="entry name" value="TopoII_euk"/>
</dbReference>
<dbReference type="Gene3D" id="1.10.268.10">
    <property type="entry name" value="Topoisomerase, domain 3"/>
    <property type="match status" value="1"/>
</dbReference>
<dbReference type="Gene3D" id="3.30.1490.30">
    <property type="match status" value="1"/>
</dbReference>
<evidence type="ECO:0000256" key="2">
    <source>
        <dbReference type="ARBA" id="ARBA00001913"/>
    </source>
</evidence>
<dbReference type="GO" id="GO:0000819">
    <property type="term" value="P:sister chromatid segregation"/>
    <property type="evidence" value="ECO:0007669"/>
    <property type="project" value="TreeGrafter"/>
</dbReference>
<dbReference type="InterPro" id="IPR036890">
    <property type="entry name" value="HATPase_C_sf"/>
</dbReference>
<dbReference type="InterPro" id="IPR020568">
    <property type="entry name" value="Ribosomal_Su5_D2-typ_SF"/>
</dbReference>
<dbReference type="PANTHER" id="PTHR10169:SF38">
    <property type="entry name" value="DNA TOPOISOMERASE 2"/>
    <property type="match status" value="1"/>
</dbReference>
<dbReference type="InterPro" id="IPR018522">
    <property type="entry name" value="TopoIIA_CS"/>
</dbReference>